<evidence type="ECO:0000313" key="6">
    <source>
        <dbReference type="EMBL" id="QAV17483.1"/>
    </source>
</evidence>
<feature type="region of interest" description="Disordered" evidence="3">
    <location>
        <begin position="526"/>
        <end position="554"/>
    </location>
</feature>
<evidence type="ECO:0000256" key="1">
    <source>
        <dbReference type="ARBA" id="ARBA00005278"/>
    </source>
</evidence>
<dbReference type="GeneID" id="95374627"/>
<dbReference type="InterPro" id="IPR004995">
    <property type="entry name" value="Spore_Ger"/>
</dbReference>
<gene>
    <name evidence="5" type="ORF">M5X16_08080</name>
    <name evidence="6" type="ORF">PC41400_07315</name>
</gene>
<comment type="similarity">
    <text evidence="1">Belongs to the GerABKA family.</text>
</comment>
<evidence type="ECO:0000256" key="3">
    <source>
        <dbReference type="SAM" id="MobiDB-lite"/>
    </source>
</evidence>
<feature type="transmembrane region" description="Helical" evidence="4">
    <location>
        <begin position="424"/>
        <end position="446"/>
    </location>
</feature>
<dbReference type="GO" id="GO:0016020">
    <property type="term" value="C:membrane"/>
    <property type="evidence" value="ECO:0007669"/>
    <property type="project" value="InterPro"/>
</dbReference>
<dbReference type="EMBL" id="CP026520">
    <property type="protein sequence ID" value="QAV17483.1"/>
    <property type="molecule type" value="Genomic_DNA"/>
</dbReference>
<dbReference type="GO" id="GO:0009847">
    <property type="term" value="P:spore germination"/>
    <property type="evidence" value="ECO:0007669"/>
    <property type="project" value="InterPro"/>
</dbReference>
<keyword evidence="4" id="KW-1133">Transmembrane helix</keyword>
<dbReference type="OrthoDB" id="1726708at2"/>
<keyword evidence="8" id="KW-1185">Reference proteome</keyword>
<proteinExistence type="inferred from homology"/>
<reference evidence="5 8" key="2">
    <citation type="submission" date="2022-05" db="EMBL/GenBank/DDBJ databases">
        <title>Genome Sequencing of Bee-Associated Microbes.</title>
        <authorList>
            <person name="Dunlap C."/>
        </authorList>
    </citation>
    <scope>NUCLEOTIDE SEQUENCE [LARGE SCALE GENOMIC DNA]</scope>
    <source>
        <strain evidence="5 8">NRRL B-23120</strain>
    </source>
</reference>
<keyword evidence="4" id="KW-0812">Transmembrane</keyword>
<reference evidence="6 7" key="1">
    <citation type="submission" date="2018-01" db="EMBL/GenBank/DDBJ databases">
        <title>The whole genome sequencing and assembly of Paenibacillus chitinolyticus KCCM 41400 strain.</title>
        <authorList>
            <person name="Kim J.-Y."/>
            <person name="Park M.-K."/>
            <person name="Lee Y.-J."/>
            <person name="Yi H."/>
            <person name="Bahn Y.-S."/>
            <person name="Kim J.F."/>
            <person name="Lee D.-W."/>
        </authorList>
    </citation>
    <scope>NUCLEOTIDE SEQUENCE [LARGE SCALE GENOMIC DNA]</scope>
    <source>
        <strain evidence="6 7">KCCM 41400</strain>
    </source>
</reference>
<feature type="transmembrane region" description="Helical" evidence="4">
    <location>
        <begin position="453"/>
        <end position="472"/>
    </location>
</feature>
<dbReference type="EMBL" id="JAMDMJ010000008">
    <property type="protein sequence ID" value="MCY9595728.1"/>
    <property type="molecule type" value="Genomic_DNA"/>
</dbReference>
<dbReference type="KEGG" id="pchi:PC41400_07315"/>
<dbReference type="Proteomes" id="UP001527202">
    <property type="component" value="Unassembled WGS sequence"/>
</dbReference>
<sequence length="554" mass="62058">MMWNWMKNRKTGGPLSGSPMPEPRIVVPSLYIEDILSGKQLSTGIEENLKLLQDVLQYNDDLTVRRFQLFEGTSAALVFFSSFVDQEMIRSYLIKPLMTHTEQEDLIVDAESLASYLTEKVVQVSQITEEKAPDRIIDELTMGVTVLLVDGIAAAFLADTRKIEKRSIEQPQTEQVIRGPREGFIEHLQTNLALIRYRLQTPDFRVHTMHIGRVTKSKVALCYIQGITHPALVHEAKKRLSAIDTDSILDAGYIEQFIEDHPLSPFPQIQNTERPDKTVAALVEGKFVIMVDGSPFALIAPTVFSQFYQTVDDYTERFLIGSMIRFIRLIALLFSLVFPSLYVAVISFNPEVIPTDFAVAVAGSRAGVPYPAMIEVLLMEISMEVLREATIRLPQLIGGALSIVGVLVIGQAAVSAGFSSPITVVIIAMTTVGSFATPAYNAAIALRMLRFPLIMLAGSFGLYGIMFGMILITNHLLSIRSFGVPYMTPITPFNAQEWKDTLLRGPIWWMSDRPKHLKSLRTKRRKHTDRYYRSPSYSWDKVPEVPDQGGAPDE</sequence>
<feature type="transmembrane region" description="Helical" evidence="4">
    <location>
        <begin position="398"/>
        <end position="418"/>
    </location>
</feature>
<evidence type="ECO:0000256" key="2">
    <source>
        <dbReference type="ARBA" id="ARBA00023136"/>
    </source>
</evidence>
<keyword evidence="2 4" id="KW-0472">Membrane</keyword>
<dbReference type="InterPro" id="IPR050768">
    <property type="entry name" value="UPF0353/GerABKA_families"/>
</dbReference>
<dbReference type="Proteomes" id="UP000288943">
    <property type="component" value="Chromosome"/>
</dbReference>
<name>A0A410WT03_9BACL</name>
<organism evidence="6 7">
    <name type="scientific">Paenibacillus chitinolyticus</name>
    <dbReference type="NCBI Taxonomy" id="79263"/>
    <lineage>
        <taxon>Bacteria</taxon>
        <taxon>Bacillati</taxon>
        <taxon>Bacillota</taxon>
        <taxon>Bacilli</taxon>
        <taxon>Bacillales</taxon>
        <taxon>Paenibacillaceae</taxon>
        <taxon>Paenibacillus</taxon>
    </lineage>
</organism>
<accession>A0A410WT03</accession>
<feature type="transmembrane region" description="Helical" evidence="4">
    <location>
        <begin position="326"/>
        <end position="348"/>
    </location>
</feature>
<dbReference type="RefSeq" id="WP_053228699.1">
    <property type="nucleotide sequence ID" value="NZ_CP026520.1"/>
</dbReference>
<evidence type="ECO:0000313" key="5">
    <source>
        <dbReference type="EMBL" id="MCY9595728.1"/>
    </source>
</evidence>
<dbReference type="Pfam" id="PF03323">
    <property type="entry name" value="GerA"/>
    <property type="match status" value="1"/>
</dbReference>
<dbReference type="PIRSF" id="PIRSF005690">
    <property type="entry name" value="GerBA"/>
    <property type="match status" value="1"/>
</dbReference>
<dbReference type="PANTHER" id="PTHR22550:SF5">
    <property type="entry name" value="LEUCINE ZIPPER PROTEIN 4"/>
    <property type="match status" value="1"/>
</dbReference>
<evidence type="ECO:0000313" key="8">
    <source>
        <dbReference type="Proteomes" id="UP001527202"/>
    </source>
</evidence>
<evidence type="ECO:0000313" key="7">
    <source>
        <dbReference type="Proteomes" id="UP000288943"/>
    </source>
</evidence>
<dbReference type="PANTHER" id="PTHR22550">
    <property type="entry name" value="SPORE GERMINATION PROTEIN"/>
    <property type="match status" value="1"/>
</dbReference>
<evidence type="ECO:0000256" key="4">
    <source>
        <dbReference type="SAM" id="Phobius"/>
    </source>
</evidence>
<dbReference type="AlphaFoldDB" id="A0A410WT03"/>
<protein>
    <submittedName>
        <fullName evidence="6">Spore germination protein</fullName>
    </submittedName>
</protein>